<dbReference type="Gene3D" id="3.30.70.2520">
    <property type="match status" value="1"/>
</dbReference>
<dbReference type="Pfam" id="PF04030">
    <property type="entry name" value="ALO"/>
    <property type="match status" value="1"/>
</dbReference>
<evidence type="ECO:0000313" key="4">
    <source>
        <dbReference type="Proteomes" id="UP001332243"/>
    </source>
</evidence>
<dbReference type="InterPro" id="IPR016169">
    <property type="entry name" value="FAD-bd_PCMH_sub2"/>
</dbReference>
<dbReference type="InterPro" id="IPR006094">
    <property type="entry name" value="Oxid_FAD_bind_N"/>
</dbReference>
<dbReference type="Gene3D" id="3.30.70.2530">
    <property type="match status" value="1"/>
</dbReference>
<reference evidence="3 4" key="1">
    <citation type="submission" date="2024-01" db="EMBL/GenBank/DDBJ databases">
        <title>Genome insights into Plantactinospora sonchi sp. nov.</title>
        <authorList>
            <person name="Wang L."/>
        </authorList>
    </citation>
    <scope>NUCLEOTIDE SEQUENCE [LARGE SCALE GENOMIC DNA]</scope>
    <source>
        <strain evidence="3 4">NEAU-QY2</strain>
    </source>
</reference>
<name>A0ABU7S0C9_9ACTN</name>
<keyword evidence="1" id="KW-0560">Oxidoreductase</keyword>
<dbReference type="PANTHER" id="PTHR43762">
    <property type="entry name" value="L-GULONOLACTONE OXIDASE"/>
    <property type="match status" value="1"/>
</dbReference>
<dbReference type="Gene3D" id="3.30.43.10">
    <property type="entry name" value="Uridine Diphospho-n-acetylenolpyruvylglucosamine Reductase, domain 2"/>
    <property type="match status" value="1"/>
</dbReference>
<protein>
    <submittedName>
        <fullName evidence="3">FAD-binding protein</fullName>
    </submittedName>
</protein>
<comment type="caution">
    <text evidence="3">The sequence shown here is derived from an EMBL/GenBank/DDBJ whole genome shotgun (WGS) entry which is preliminary data.</text>
</comment>
<dbReference type="InterPro" id="IPR016167">
    <property type="entry name" value="FAD-bd_PCMH_sub1"/>
</dbReference>
<dbReference type="SUPFAM" id="SSF56176">
    <property type="entry name" value="FAD-binding/transporter-associated domain-like"/>
    <property type="match status" value="1"/>
</dbReference>
<evidence type="ECO:0000313" key="3">
    <source>
        <dbReference type="EMBL" id="MEE6262257.1"/>
    </source>
</evidence>
<evidence type="ECO:0000256" key="1">
    <source>
        <dbReference type="ARBA" id="ARBA00023002"/>
    </source>
</evidence>
<dbReference type="Gene3D" id="1.10.45.10">
    <property type="entry name" value="Vanillyl-alcohol Oxidase, Chain A, domain 4"/>
    <property type="match status" value="1"/>
</dbReference>
<organism evidence="3 4">
    <name type="scientific">Plantactinospora sonchi</name>
    <dbReference type="NCBI Taxonomy" id="1544735"/>
    <lineage>
        <taxon>Bacteria</taxon>
        <taxon>Bacillati</taxon>
        <taxon>Actinomycetota</taxon>
        <taxon>Actinomycetes</taxon>
        <taxon>Micromonosporales</taxon>
        <taxon>Micromonosporaceae</taxon>
        <taxon>Plantactinospora</taxon>
    </lineage>
</organism>
<sequence length="421" mass="45840">MTGRPTNWAGNITFEAARLHRPGSVPELQELVAASDRVRPLGTGHSFNRIADTTGDLVSVADLPPVVEIDTDRAQVTVSAGLRYGEFAAQLHEAGFALHNLGSLPHISVAGAVATATHGSGLTNGNLATAVSALELVTADGELRTLTRQDDGFPGAVVGLGALGVVTRLTLDLVPTFEISQYVHDNLPWHRIASDQEELLGAGYSVSLFTDWTGPRINQVWVKRRTDAGDGWRPEPGWLDATLAETPRHPVPGMSAVHCTEQLGVPGPWHARLPHFRLEFTPSSGEELQSEYFVARHHLVEALAALADIADRIAAVLQISEIRTVAADELWLSPAYRRDSAALHFTWIADTEAVLPVLAAIEERLAPYDARPHWGKLFGVPPEVVRGRYDRYADFVALAGRYDPSGRFRNDLLDTYFRAGR</sequence>
<dbReference type="PROSITE" id="PS51387">
    <property type="entry name" value="FAD_PCMH"/>
    <property type="match status" value="1"/>
</dbReference>
<dbReference type="InterPro" id="IPR010031">
    <property type="entry name" value="FAD_lactone_oxidase-like"/>
</dbReference>
<dbReference type="InterPro" id="IPR016171">
    <property type="entry name" value="Vanillyl_alc_oxidase_C-sub2"/>
</dbReference>
<dbReference type="RefSeq" id="WP_331217185.1">
    <property type="nucleotide sequence ID" value="NZ_JAZGQK010000026.1"/>
</dbReference>
<feature type="domain" description="FAD-binding PCMH-type" evidence="2">
    <location>
        <begin position="12"/>
        <end position="176"/>
    </location>
</feature>
<dbReference type="PANTHER" id="PTHR43762:SF1">
    <property type="entry name" value="D-ARABINONO-1,4-LACTONE OXIDASE"/>
    <property type="match status" value="1"/>
</dbReference>
<dbReference type="InterPro" id="IPR036318">
    <property type="entry name" value="FAD-bd_PCMH-like_sf"/>
</dbReference>
<proteinExistence type="predicted"/>
<dbReference type="InterPro" id="IPR007173">
    <property type="entry name" value="ALO_C"/>
</dbReference>
<evidence type="ECO:0000259" key="2">
    <source>
        <dbReference type="PROSITE" id="PS51387"/>
    </source>
</evidence>
<dbReference type="Pfam" id="PF01565">
    <property type="entry name" value="FAD_binding_4"/>
    <property type="match status" value="1"/>
</dbReference>
<keyword evidence="4" id="KW-1185">Reference proteome</keyword>
<dbReference type="InterPro" id="IPR016166">
    <property type="entry name" value="FAD-bd_PCMH"/>
</dbReference>
<dbReference type="PIRSF" id="PIRSF000136">
    <property type="entry name" value="LGO_GLO"/>
    <property type="match status" value="1"/>
</dbReference>
<dbReference type="EMBL" id="JAZGQK010000026">
    <property type="protein sequence ID" value="MEE6262257.1"/>
    <property type="molecule type" value="Genomic_DNA"/>
</dbReference>
<dbReference type="Gene3D" id="3.30.465.10">
    <property type="match status" value="1"/>
</dbReference>
<gene>
    <name evidence="3" type="ORF">V1633_27610</name>
</gene>
<dbReference type="Proteomes" id="UP001332243">
    <property type="component" value="Unassembled WGS sequence"/>
</dbReference>
<accession>A0ABU7S0C9</accession>